<dbReference type="SUPFAM" id="SSF53474">
    <property type="entry name" value="alpha/beta-Hydrolases"/>
    <property type="match status" value="1"/>
</dbReference>
<dbReference type="Pfam" id="PF12697">
    <property type="entry name" value="Abhydrolase_6"/>
    <property type="match status" value="1"/>
</dbReference>
<evidence type="ECO:0000313" key="3">
    <source>
        <dbReference type="EMBL" id="GIG73078.1"/>
    </source>
</evidence>
<dbReference type="Proteomes" id="UP000653674">
    <property type="component" value="Unassembled WGS sequence"/>
</dbReference>
<proteinExistence type="predicted"/>
<protein>
    <recommendedName>
        <fullName evidence="2">AB hydrolase-1 domain-containing protein</fullName>
    </recommendedName>
</protein>
<dbReference type="Gene3D" id="3.40.50.1820">
    <property type="entry name" value="alpha/beta hydrolase"/>
    <property type="match status" value="1"/>
</dbReference>
<feature type="domain" description="AB hydrolase-1" evidence="2">
    <location>
        <begin position="14"/>
        <end position="240"/>
    </location>
</feature>
<gene>
    <name evidence="3" type="ORF">Pfl04_14820</name>
</gene>
<evidence type="ECO:0000313" key="4">
    <source>
        <dbReference type="Proteomes" id="UP000653674"/>
    </source>
</evidence>
<dbReference type="PANTHER" id="PTHR43798">
    <property type="entry name" value="MONOACYLGLYCEROL LIPASE"/>
    <property type="match status" value="1"/>
</dbReference>
<accession>A0A8J3LM69</accession>
<dbReference type="InterPro" id="IPR029058">
    <property type="entry name" value="AB_hydrolase_fold"/>
</dbReference>
<keyword evidence="4" id="KW-1185">Reference proteome</keyword>
<dbReference type="PANTHER" id="PTHR43798:SF31">
    <property type="entry name" value="AB HYDROLASE SUPERFAMILY PROTEIN YCLE"/>
    <property type="match status" value="1"/>
</dbReference>
<evidence type="ECO:0000256" key="1">
    <source>
        <dbReference type="ARBA" id="ARBA00022801"/>
    </source>
</evidence>
<dbReference type="InterPro" id="IPR050266">
    <property type="entry name" value="AB_hydrolase_sf"/>
</dbReference>
<name>A0A8J3LM69_9ACTN</name>
<dbReference type="InterPro" id="IPR000073">
    <property type="entry name" value="AB_hydrolase_1"/>
</dbReference>
<reference evidence="3" key="1">
    <citation type="submission" date="2021-01" db="EMBL/GenBank/DDBJ databases">
        <title>Whole genome shotgun sequence of Planosporangium flavigriseum NBRC 105377.</title>
        <authorList>
            <person name="Komaki H."/>
            <person name="Tamura T."/>
        </authorList>
    </citation>
    <scope>NUCLEOTIDE SEQUENCE</scope>
    <source>
        <strain evidence="3">NBRC 105377</strain>
    </source>
</reference>
<organism evidence="3 4">
    <name type="scientific">Planosporangium flavigriseum</name>
    <dbReference type="NCBI Taxonomy" id="373681"/>
    <lineage>
        <taxon>Bacteria</taxon>
        <taxon>Bacillati</taxon>
        <taxon>Actinomycetota</taxon>
        <taxon>Actinomycetes</taxon>
        <taxon>Micromonosporales</taxon>
        <taxon>Micromonosporaceae</taxon>
        <taxon>Planosporangium</taxon>
    </lineage>
</organism>
<dbReference type="GO" id="GO:0016020">
    <property type="term" value="C:membrane"/>
    <property type="evidence" value="ECO:0007669"/>
    <property type="project" value="TreeGrafter"/>
</dbReference>
<evidence type="ECO:0000259" key="2">
    <source>
        <dbReference type="Pfam" id="PF12697"/>
    </source>
</evidence>
<sequence length="262" mass="28618">MISYEWRGRGRTPILFLHGVGMSRSAWDRLVPSFEDDFALCLPDLRGHGGSEAASPDTTLADLAADMAPLLAEPAHVVGLSLGAMVATQLALDWPDRVRSLCLVSSVCNRSAAQREAVGERYRQAREEMDTAARAAVARWFSPDWLALDSALADELLEQLKSNDRESYLSCYRIFATADALLWPRLGEITAPVLAITGADDGGSTPDMSRLLASTVRRGRAMVVPGVRHLLPLEAPEVLAHHLRRHLDESATELRSLDAILP</sequence>
<keyword evidence="1" id="KW-0378">Hydrolase</keyword>
<dbReference type="GO" id="GO:0016787">
    <property type="term" value="F:hydrolase activity"/>
    <property type="evidence" value="ECO:0007669"/>
    <property type="project" value="UniProtKB-KW"/>
</dbReference>
<dbReference type="EMBL" id="BONU01000007">
    <property type="protein sequence ID" value="GIG73078.1"/>
    <property type="molecule type" value="Genomic_DNA"/>
</dbReference>
<comment type="caution">
    <text evidence="3">The sequence shown here is derived from an EMBL/GenBank/DDBJ whole genome shotgun (WGS) entry which is preliminary data.</text>
</comment>
<dbReference type="AlphaFoldDB" id="A0A8J3LM69"/>
<dbReference type="RefSeq" id="WP_168071758.1">
    <property type="nucleotide sequence ID" value="NZ_BAAAQJ010000003.1"/>
</dbReference>